<gene>
    <name evidence="3" type="ORF">GCM10022277_41340</name>
</gene>
<dbReference type="SUPFAM" id="SSF52266">
    <property type="entry name" value="SGNH hydrolase"/>
    <property type="match status" value="1"/>
</dbReference>
<dbReference type="InterPro" id="IPR008265">
    <property type="entry name" value="Lipase_GDSL_AS"/>
</dbReference>
<dbReference type="PANTHER" id="PTHR30383:SF24">
    <property type="entry name" value="THIOESTERASE 1_PROTEASE 1_LYSOPHOSPHOLIPASE L1"/>
    <property type="match status" value="1"/>
</dbReference>
<accession>A0ABP7NDA9</accession>
<proteinExistence type="predicted"/>
<evidence type="ECO:0000259" key="2">
    <source>
        <dbReference type="Pfam" id="PF13472"/>
    </source>
</evidence>
<dbReference type="PANTHER" id="PTHR30383">
    <property type="entry name" value="THIOESTERASE 1/PROTEASE 1/LYSOPHOSPHOLIPASE L1"/>
    <property type="match status" value="1"/>
</dbReference>
<dbReference type="PROSITE" id="PS01098">
    <property type="entry name" value="LIPASE_GDSL_SER"/>
    <property type="match status" value="1"/>
</dbReference>
<dbReference type="CDD" id="cd01822">
    <property type="entry name" value="Lysophospholipase_L1_like"/>
    <property type="match status" value="1"/>
</dbReference>
<dbReference type="EMBL" id="BAABBN010000015">
    <property type="protein sequence ID" value="GAA3941104.1"/>
    <property type="molecule type" value="Genomic_DNA"/>
</dbReference>
<keyword evidence="1" id="KW-0732">Signal</keyword>
<evidence type="ECO:0000313" key="3">
    <source>
        <dbReference type="EMBL" id="GAA3941104.1"/>
    </source>
</evidence>
<reference evidence="4" key="1">
    <citation type="journal article" date="2019" name="Int. J. Syst. Evol. Microbiol.">
        <title>The Global Catalogue of Microorganisms (GCM) 10K type strain sequencing project: providing services to taxonomists for standard genome sequencing and annotation.</title>
        <authorList>
            <consortium name="The Broad Institute Genomics Platform"/>
            <consortium name="The Broad Institute Genome Sequencing Center for Infectious Disease"/>
            <person name="Wu L."/>
            <person name="Ma J."/>
        </authorList>
    </citation>
    <scope>NUCLEOTIDE SEQUENCE [LARGE SCALE GENOMIC DNA]</scope>
    <source>
        <strain evidence="4">JCM 17551</strain>
    </source>
</reference>
<dbReference type="InterPro" id="IPR013830">
    <property type="entry name" value="SGNH_hydro"/>
</dbReference>
<feature type="chain" id="PRO_5046220494" evidence="1">
    <location>
        <begin position="27"/>
        <end position="214"/>
    </location>
</feature>
<comment type="caution">
    <text evidence="3">The sequence shown here is derived from an EMBL/GenBank/DDBJ whole genome shotgun (WGS) entry which is preliminary data.</text>
</comment>
<keyword evidence="4" id="KW-1185">Reference proteome</keyword>
<sequence length="214" mass="23469">MKKMQKNVWVLVLFQAFFFISSQSVAQSLSEAKTSILIVGDSLSAGYGIKVEQTWPSLLQNHFDQLGKNIKVHNASISGQTSAEGAAQILKLLQLTEPDLVVLELGANDGLRGLSVAEMKKNLADIIQSSQKAGAKVLLLGMHVPQNYGKRYSRMFHSAFQQLAEEHKTGLVPFMLETVATQPKLIQPDGLHPTAEAQPIILEYLLSRIESSAE</sequence>
<dbReference type="Proteomes" id="UP001501565">
    <property type="component" value="Unassembled WGS sequence"/>
</dbReference>
<dbReference type="Gene3D" id="3.40.50.1110">
    <property type="entry name" value="SGNH hydrolase"/>
    <property type="match status" value="1"/>
</dbReference>
<dbReference type="InterPro" id="IPR051532">
    <property type="entry name" value="Ester_Hydrolysis_Enzymes"/>
</dbReference>
<dbReference type="RefSeq" id="WP_344800556.1">
    <property type="nucleotide sequence ID" value="NZ_BAABBN010000015.1"/>
</dbReference>
<dbReference type="InterPro" id="IPR036514">
    <property type="entry name" value="SGNH_hydro_sf"/>
</dbReference>
<organism evidence="3 4">
    <name type="scientific">Litoribacillus peritrichatus</name>
    <dbReference type="NCBI Taxonomy" id="718191"/>
    <lineage>
        <taxon>Bacteria</taxon>
        <taxon>Pseudomonadati</taxon>
        <taxon>Pseudomonadota</taxon>
        <taxon>Gammaproteobacteria</taxon>
        <taxon>Oceanospirillales</taxon>
        <taxon>Oceanospirillaceae</taxon>
        <taxon>Litoribacillus</taxon>
    </lineage>
</organism>
<feature type="signal peptide" evidence="1">
    <location>
        <begin position="1"/>
        <end position="26"/>
    </location>
</feature>
<dbReference type="Pfam" id="PF13472">
    <property type="entry name" value="Lipase_GDSL_2"/>
    <property type="match status" value="1"/>
</dbReference>
<name>A0ABP7NDA9_9GAMM</name>
<feature type="domain" description="SGNH hydrolase-type esterase" evidence="2">
    <location>
        <begin position="39"/>
        <end position="197"/>
    </location>
</feature>
<evidence type="ECO:0000256" key="1">
    <source>
        <dbReference type="SAM" id="SignalP"/>
    </source>
</evidence>
<protein>
    <submittedName>
        <fullName evidence="3">Arylesterase</fullName>
    </submittedName>
</protein>
<evidence type="ECO:0000313" key="4">
    <source>
        <dbReference type="Proteomes" id="UP001501565"/>
    </source>
</evidence>